<dbReference type="GeneID" id="42568917"/>
<dbReference type="Proteomes" id="UP000467371">
    <property type="component" value="Chromosome"/>
</dbReference>
<organism evidence="1 2">
    <name type="scientific">Methanosarcina mazei</name>
    <name type="common">Methanosarcina frisia</name>
    <dbReference type="NCBI Taxonomy" id="2209"/>
    <lineage>
        <taxon>Archaea</taxon>
        <taxon>Methanobacteriati</taxon>
        <taxon>Methanobacteriota</taxon>
        <taxon>Stenosarchaea group</taxon>
        <taxon>Methanomicrobia</taxon>
        <taxon>Methanosarcinales</taxon>
        <taxon>Methanosarcinaceae</taxon>
        <taxon>Methanosarcina</taxon>
    </lineage>
</organism>
<evidence type="ECO:0000313" key="1">
    <source>
        <dbReference type="EMBL" id="QIB92472.1"/>
    </source>
</evidence>
<dbReference type="AlphaFoldDB" id="A0A6C0VMH0"/>
<proteinExistence type="predicted"/>
<name>A0A6C0VMH0_METMZ</name>
<dbReference type="RefSeq" id="WP_137726773.1">
    <property type="nucleotide sequence ID" value="NZ_AP019780.1"/>
</dbReference>
<gene>
    <name evidence="1" type="ORF">FQU78_16805</name>
</gene>
<reference evidence="1 2" key="1">
    <citation type="journal article" date="2020" name="Environ. Microbiol. Rep.">
        <title>Redox cycling of Fe(II) and Fe(III) in magnetite accelerates aceticlastic methanogenesis by Methanosarcina mazei.</title>
        <authorList>
            <person name="Wang H."/>
            <person name="Byrne J.M."/>
            <person name="Liu P."/>
            <person name="Liu J."/>
            <person name="Dong X."/>
            <person name="Lu Y."/>
        </authorList>
    </citation>
    <scope>NUCLEOTIDE SEQUENCE [LARGE SCALE GENOMIC DNA]</scope>
    <source>
        <strain evidence="2">zm-15</strain>
    </source>
</reference>
<protein>
    <submittedName>
        <fullName evidence="1">Uncharacterized protein</fullName>
    </submittedName>
</protein>
<dbReference type="EMBL" id="CP042908">
    <property type="protein sequence ID" value="QIB92472.1"/>
    <property type="molecule type" value="Genomic_DNA"/>
</dbReference>
<evidence type="ECO:0000313" key="2">
    <source>
        <dbReference type="Proteomes" id="UP000467371"/>
    </source>
</evidence>
<accession>A0A6C0VMH0</accession>
<sequence>MEKLIKARPIKMVTSFLAILEPDTAAHFYQHHLRAYGLVAKVRMRHGKIKNKDFGIYENSGVKKYYPEHKAGIFCLF</sequence>